<accession>A0A1B9IL68</accession>
<dbReference type="AlphaFoldDB" id="A0A1B9IL68"/>
<reference evidence="1 2" key="1">
    <citation type="submission" date="2013-07" db="EMBL/GenBank/DDBJ databases">
        <title>The Genome Sequence of Kwoniella mangroviensis CBS10435.</title>
        <authorList>
            <consortium name="The Broad Institute Genome Sequencing Platform"/>
            <person name="Cuomo C."/>
            <person name="Litvintseva A."/>
            <person name="Chen Y."/>
            <person name="Heitman J."/>
            <person name="Sun S."/>
            <person name="Springer D."/>
            <person name="Dromer F."/>
            <person name="Young S.K."/>
            <person name="Zeng Q."/>
            <person name="Gargeya S."/>
            <person name="Fitzgerald M."/>
            <person name="Abouelleil A."/>
            <person name="Alvarado L."/>
            <person name="Berlin A.M."/>
            <person name="Chapman S.B."/>
            <person name="Dewar J."/>
            <person name="Goldberg J."/>
            <person name="Griggs A."/>
            <person name="Gujja S."/>
            <person name="Hansen M."/>
            <person name="Howarth C."/>
            <person name="Imamovic A."/>
            <person name="Larimer J."/>
            <person name="McCowan C."/>
            <person name="Murphy C."/>
            <person name="Pearson M."/>
            <person name="Priest M."/>
            <person name="Roberts A."/>
            <person name="Saif S."/>
            <person name="Shea T."/>
            <person name="Sykes S."/>
            <person name="Wortman J."/>
            <person name="Nusbaum C."/>
            <person name="Birren B."/>
        </authorList>
    </citation>
    <scope>NUCLEOTIDE SEQUENCE [LARGE SCALE GENOMIC DNA]</scope>
    <source>
        <strain evidence="1 2">CBS 10435</strain>
    </source>
</reference>
<evidence type="ECO:0000313" key="1">
    <source>
        <dbReference type="EMBL" id="OCF56315.1"/>
    </source>
</evidence>
<dbReference type="EMBL" id="KV700091">
    <property type="protein sequence ID" value="OCF56315.1"/>
    <property type="molecule type" value="Genomic_DNA"/>
</dbReference>
<evidence type="ECO:0000313" key="2">
    <source>
        <dbReference type="Proteomes" id="UP000092583"/>
    </source>
</evidence>
<organism evidence="1 2">
    <name type="scientific">Kwoniella mangroviensis CBS 10435</name>
    <dbReference type="NCBI Taxonomy" id="1331196"/>
    <lineage>
        <taxon>Eukaryota</taxon>
        <taxon>Fungi</taxon>
        <taxon>Dikarya</taxon>
        <taxon>Basidiomycota</taxon>
        <taxon>Agaricomycotina</taxon>
        <taxon>Tremellomycetes</taxon>
        <taxon>Tremellales</taxon>
        <taxon>Cryptococcaceae</taxon>
        <taxon>Kwoniella</taxon>
    </lineage>
</organism>
<reference evidence="2" key="2">
    <citation type="submission" date="2013-12" db="EMBL/GenBank/DDBJ databases">
        <title>Evolution of pathogenesis and genome organization in the Tremellales.</title>
        <authorList>
            <person name="Cuomo C."/>
            <person name="Litvintseva A."/>
            <person name="Heitman J."/>
            <person name="Chen Y."/>
            <person name="Sun S."/>
            <person name="Springer D."/>
            <person name="Dromer F."/>
            <person name="Young S."/>
            <person name="Zeng Q."/>
            <person name="Chapman S."/>
            <person name="Gujja S."/>
            <person name="Saif S."/>
            <person name="Birren B."/>
        </authorList>
    </citation>
    <scope>NUCLEOTIDE SEQUENCE [LARGE SCALE GENOMIC DNA]</scope>
    <source>
        <strain evidence="2">CBS 10435</strain>
    </source>
</reference>
<sequence length="369" mass="42737">MPAILPIPYENVDDVLPVDHEETDFFRYADRIVLKLNREIEDGRSHICYSNPHNDQVGFQRFQCDSRHPPAGDPKPFNGFDHHTFDFKRPSSANPYNSPWSPGALSSSPSGKVKIPFRWFYNSIQWLRRFLGIDTLPVHQPLVYQVYCDSYIHTGNLWDVYRGTIRTIGSNLDQSVSKKVVIKLTNPNEFLLHTPQTLPWNPYDRNAYKHTTESAQKAVLKEDYIYRHVLASEQGSVVPLYFGTFAWFPVGRASNSPKVIMQISEDVGELLYPDKLRISLEPAFIRQKIYDLYQEAIYKNHALHGSVFTRHIMQRPKGQLALVDFQNAIGHANKKPLGHEYSYRIEEEEGESSYLLLWYEYEDGKVVVL</sequence>
<proteinExistence type="predicted"/>
<dbReference type="OrthoDB" id="10684399at2759"/>
<evidence type="ECO:0008006" key="3">
    <source>
        <dbReference type="Google" id="ProtNLM"/>
    </source>
</evidence>
<gene>
    <name evidence="1" type="ORF">L486_06256</name>
</gene>
<keyword evidence="2" id="KW-1185">Reference proteome</keyword>
<name>A0A1B9IL68_9TREE</name>
<protein>
    <recommendedName>
        <fullName evidence="3">Protein kinase domain-containing protein</fullName>
    </recommendedName>
</protein>
<dbReference type="Proteomes" id="UP000092583">
    <property type="component" value="Unassembled WGS sequence"/>
</dbReference>